<proteinExistence type="predicted"/>
<feature type="signal peptide" evidence="1">
    <location>
        <begin position="1"/>
        <end position="31"/>
    </location>
</feature>
<dbReference type="Pfam" id="PF00014">
    <property type="entry name" value="Kunitz_BPTI"/>
    <property type="match status" value="1"/>
</dbReference>
<dbReference type="Proteomes" id="UP000025227">
    <property type="component" value="Unplaced"/>
</dbReference>
<dbReference type="PROSITE" id="PS50279">
    <property type="entry name" value="BPTI_KUNITZ_2"/>
    <property type="match status" value="1"/>
</dbReference>
<dbReference type="OMA" id="QNQFETY"/>
<dbReference type="InterPro" id="IPR053014">
    <property type="entry name" value="Cuticle_assoc_divergent"/>
</dbReference>
<dbReference type="SMART" id="SM00289">
    <property type="entry name" value="WR1"/>
    <property type="match status" value="5"/>
</dbReference>
<dbReference type="WBParaSite" id="HCON_00047460-00001">
    <property type="protein sequence ID" value="HCON_00047460-00001"/>
    <property type="gene ID" value="HCON_00047460"/>
</dbReference>
<dbReference type="Pfam" id="PF14625">
    <property type="entry name" value="Lustrin_cystein"/>
    <property type="match status" value="3"/>
</dbReference>
<dbReference type="PANTHER" id="PTHR46339:SF14">
    <property type="entry name" value="BPTI_KUNITZ INHIBITOR DOMAIN-CONTAINING PROTEIN"/>
    <property type="match status" value="1"/>
</dbReference>
<dbReference type="AlphaFoldDB" id="A0A7I4Y3R7"/>
<feature type="domain" description="BPTI/Kunitz inhibitor" evidence="2">
    <location>
        <begin position="34"/>
        <end position="88"/>
    </location>
</feature>
<keyword evidence="1" id="KW-0732">Signal</keyword>
<reference evidence="4" key="1">
    <citation type="submission" date="2020-12" db="UniProtKB">
        <authorList>
            <consortium name="WormBaseParasite"/>
        </authorList>
    </citation>
    <scope>IDENTIFICATION</scope>
    <source>
        <strain evidence="4">MHco3</strain>
    </source>
</reference>
<name>A0A7I4Y3R7_HAECO</name>
<dbReference type="Gene3D" id="4.10.410.10">
    <property type="entry name" value="Pancreatic trypsin inhibitor Kunitz domain"/>
    <property type="match status" value="1"/>
</dbReference>
<sequence length="402" mass="43459">MNTLQSSTTISVNVLALVLLTKSLESNLSRASVCSLPPSPGYGDCNTDDEERFYFDVYELRCKKFLYMNCLGGNENRFVTEEQCNRFCQSSACAAGEAVAVASSGVPLICDKPSICPQGYKCVYDKLFNRHHCCGFSNNGGYCPVYSVSYISLATGAALPCIPSARSDSCPEGFLCVGKGQSGYCCRPKDICPLGQIAENRLSSANLVKCNLQEVNGDCSVQYECISPYYAPWGFCCSSNATGWCPNNSRPFLSPDNGQPQKCTVGVTVCRVGYSCQSQNNSIIGFCCSDPTDIGYKLLETELEEPYWLQNLSIADEISSAVESSANQPTNVIPTRSAVFDLMTVLSCPDTLSPSYLTDSQLIIECTGTEQSTTTCPAPARCVRAPRDVLHRSVCCSGYDGS</sequence>
<dbReference type="InterPro" id="IPR036880">
    <property type="entry name" value="Kunitz_BPTI_sf"/>
</dbReference>
<dbReference type="SMART" id="SM00131">
    <property type="entry name" value="KU"/>
    <property type="match status" value="1"/>
</dbReference>
<dbReference type="CDD" id="cd00109">
    <property type="entry name" value="Kunitz-type"/>
    <property type="match status" value="1"/>
</dbReference>
<dbReference type="InterPro" id="IPR006150">
    <property type="entry name" value="Cys_repeat_1"/>
</dbReference>
<dbReference type="InterPro" id="IPR002223">
    <property type="entry name" value="Kunitz_BPTI"/>
</dbReference>
<accession>A0A7I4Y3R7</accession>
<evidence type="ECO:0000313" key="3">
    <source>
        <dbReference type="Proteomes" id="UP000025227"/>
    </source>
</evidence>
<dbReference type="InterPro" id="IPR028150">
    <property type="entry name" value="Lustrin_cystein"/>
</dbReference>
<dbReference type="PANTHER" id="PTHR46339">
    <property type="entry name" value="PROTEIN CBG15282-RELATED"/>
    <property type="match status" value="1"/>
</dbReference>
<protein>
    <submittedName>
        <fullName evidence="4">BPTI/Kunitz inhibitor domain-containing protein</fullName>
    </submittedName>
</protein>
<keyword evidence="3" id="KW-1185">Reference proteome</keyword>
<dbReference type="OrthoDB" id="5833200at2759"/>
<evidence type="ECO:0000313" key="4">
    <source>
        <dbReference type="WBParaSite" id="HCON_00047460-00001"/>
    </source>
</evidence>
<organism evidence="3 4">
    <name type="scientific">Haemonchus contortus</name>
    <name type="common">Barber pole worm</name>
    <dbReference type="NCBI Taxonomy" id="6289"/>
    <lineage>
        <taxon>Eukaryota</taxon>
        <taxon>Metazoa</taxon>
        <taxon>Ecdysozoa</taxon>
        <taxon>Nematoda</taxon>
        <taxon>Chromadorea</taxon>
        <taxon>Rhabditida</taxon>
        <taxon>Rhabditina</taxon>
        <taxon>Rhabditomorpha</taxon>
        <taxon>Strongyloidea</taxon>
        <taxon>Trichostrongylidae</taxon>
        <taxon>Haemonchus</taxon>
    </lineage>
</organism>
<evidence type="ECO:0000259" key="2">
    <source>
        <dbReference type="PROSITE" id="PS50279"/>
    </source>
</evidence>
<dbReference type="SUPFAM" id="SSF57362">
    <property type="entry name" value="BPTI-like"/>
    <property type="match status" value="1"/>
</dbReference>
<evidence type="ECO:0000256" key="1">
    <source>
        <dbReference type="SAM" id="SignalP"/>
    </source>
</evidence>
<feature type="chain" id="PRO_5029791132" evidence="1">
    <location>
        <begin position="32"/>
        <end position="402"/>
    </location>
</feature>
<dbReference type="GO" id="GO:0004867">
    <property type="term" value="F:serine-type endopeptidase inhibitor activity"/>
    <property type="evidence" value="ECO:0007669"/>
    <property type="project" value="InterPro"/>
</dbReference>